<accession>A0A0F9EW41</accession>
<sequence length="35" mass="3545">MAMAGGSVVLGGYGWRVFTDRGFVVIPIADGNCAG</sequence>
<comment type="caution">
    <text evidence="1">The sequence shown here is derived from an EMBL/GenBank/DDBJ whole genome shotgun (WGS) entry which is preliminary data.</text>
</comment>
<gene>
    <name evidence="1" type="ORF">LCGC14_2317950</name>
</gene>
<name>A0A0F9EW41_9ZZZZ</name>
<proteinExistence type="predicted"/>
<reference evidence="1" key="1">
    <citation type="journal article" date="2015" name="Nature">
        <title>Complex archaea that bridge the gap between prokaryotes and eukaryotes.</title>
        <authorList>
            <person name="Spang A."/>
            <person name="Saw J.H."/>
            <person name="Jorgensen S.L."/>
            <person name="Zaremba-Niedzwiedzka K."/>
            <person name="Martijn J."/>
            <person name="Lind A.E."/>
            <person name="van Eijk R."/>
            <person name="Schleper C."/>
            <person name="Guy L."/>
            <person name="Ettema T.J."/>
        </authorList>
    </citation>
    <scope>NUCLEOTIDE SEQUENCE</scope>
</reference>
<protein>
    <submittedName>
        <fullName evidence="1">Uncharacterized protein</fullName>
    </submittedName>
</protein>
<evidence type="ECO:0000313" key="1">
    <source>
        <dbReference type="EMBL" id="KKL49195.1"/>
    </source>
</evidence>
<dbReference type="AlphaFoldDB" id="A0A0F9EW41"/>
<dbReference type="EMBL" id="LAZR01033047">
    <property type="protein sequence ID" value="KKL49195.1"/>
    <property type="molecule type" value="Genomic_DNA"/>
</dbReference>
<organism evidence="1">
    <name type="scientific">marine sediment metagenome</name>
    <dbReference type="NCBI Taxonomy" id="412755"/>
    <lineage>
        <taxon>unclassified sequences</taxon>
        <taxon>metagenomes</taxon>
        <taxon>ecological metagenomes</taxon>
    </lineage>
</organism>